<comment type="subunit">
    <text evidence="4">Part of the 50S ribosomal subunit.</text>
</comment>
<dbReference type="NCBIfam" id="TIGR01066">
    <property type="entry name" value="rplM_bact"/>
    <property type="match status" value="1"/>
</dbReference>
<dbReference type="PIRSF" id="PIRSF002181">
    <property type="entry name" value="Ribosomal_L13"/>
    <property type="match status" value="1"/>
</dbReference>
<gene>
    <name evidence="4 6 7" type="primary">rplM</name>
    <name evidence="7" type="ORF">BWY73_00999</name>
</gene>
<dbReference type="InterPro" id="IPR005823">
    <property type="entry name" value="Ribosomal_uL13_bac-type"/>
</dbReference>
<accession>A0A1V5MF35</accession>
<dbReference type="SUPFAM" id="SSF52161">
    <property type="entry name" value="Ribosomal protein L13"/>
    <property type="match status" value="1"/>
</dbReference>
<keyword evidence="3 4" id="KW-0687">Ribonucleoprotein</keyword>
<dbReference type="InterPro" id="IPR036899">
    <property type="entry name" value="Ribosomal_uL13_sf"/>
</dbReference>
<dbReference type="Pfam" id="PF00572">
    <property type="entry name" value="Ribosomal_L13"/>
    <property type="match status" value="1"/>
</dbReference>
<comment type="caution">
    <text evidence="7">The sequence shown here is derived from an EMBL/GenBank/DDBJ whole genome shotgun (WGS) entry which is preliminary data.</text>
</comment>
<evidence type="ECO:0000256" key="2">
    <source>
        <dbReference type="ARBA" id="ARBA00022980"/>
    </source>
</evidence>
<comment type="function">
    <text evidence="4 6">This protein is one of the early assembly proteins of the 50S ribosomal subunit, although it is not seen to bind rRNA by itself. It is important during the early stages of 50S assembly.</text>
</comment>
<evidence type="ECO:0000313" key="7">
    <source>
        <dbReference type="EMBL" id="OPZ91838.1"/>
    </source>
</evidence>
<dbReference type="InterPro" id="IPR023563">
    <property type="entry name" value="Ribosomal_uL13_CS"/>
</dbReference>
<dbReference type="GO" id="GO:0003729">
    <property type="term" value="F:mRNA binding"/>
    <property type="evidence" value="ECO:0007669"/>
    <property type="project" value="TreeGrafter"/>
</dbReference>
<evidence type="ECO:0000256" key="6">
    <source>
        <dbReference type="RuleBase" id="RU003878"/>
    </source>
</evidence>
<dbReference type="GO" id="GO:0017148">
    <property type="term" value="P:negative regulation of translation"/>
    <property type="evidence" value="ECO:0007669"/>
    <property type="project" value="TreeGrafter"/>
</dbReference>
<dbReference type="EMBL" id="MWAK01000148">
    <property type="protein sequence ID" value="OPZ91838.1"/>
    <property type="molecule type" value="Genomic_DNA"/>
</dbReference>
<dbReference type="PROSITE" id="PS00783">
    <property type="entry name" value="RIBOSOMAL_L13"/>
    <property type="match status" value="1"/>
</dbReference>
<dbReference type="GO" id="GO:0003735">
    <property type="term" value="F:structural constituent of ribosome"/>
    <property type="evidence" value="ECO:0007669"/>
    <property type="project" value="InterPro"/>
</dbReference>
<dbReference type="PANTHER" id="PTHR11545:SF2">
    <property type="entry name" value="LARGE RIBOSOMAL SUBUNIT PROTEIN UL13M"/>
    <property type="match status" value="1"/>
</dbReference>
<protein>
    <recommendedName>
        <fullName evidence="4">Large ribosomal subunit protein uL13</fullName>
    </recommendedName>
</protein>
<dbReference type="CDD" id="cd00392">
    <property type="entry name" value="Ribosomal_L13"/>
    <property type="match status" value="1"/>
</dbReference>
<dbReference type="PANTHER" id="PTHR11545">
    <property type="entry name" value="RIBOSOMAL PROTEIN L13"/>
    <property type="match status" value="1"/>
</dbReference>
<dbReference type="Proteomes" id="UP000485484">
    <property type="component" value="Unassembled WGS sequence"/>
</dbReference>
<comment type="similarity">
    <text evidence="1 4 5">Belongs to the universal ribosomal protein uL13 family.</text>
</comment>
<keyword evidence="2 4" id="KW-0689">Ribosomal protein</keyword>
<dbReference type="GO" id="GO:0022625">
    <property type="term" value="C:cytosolic large ribosomal subunit"/>
    <property type="evidence" value="ECO:0007669"/>
    <property type="project" value="TreeGrafter"/>
</dbReference>
<dbReference type="HAMAP" id="MF_01366">
    <property type="entry name" value="Ribosomal_uL13"/>
    <property type="match status" value="1"/>
</dbReference>
<evidence type="ECO:0000256" key="5">
    <source>
        <dbReference type="RuleBase" id="RU003877"/>
    </source>
</evidence>
<dbReference type="GO" id="GO:0006412">
    <property type="term" value="P:translation"/>
    <property type="evidence" value="ECO:0007669"/>
    <property type="project" value="UniProtKB-UniRule"/>
</dbReference>
<evidence type="ECO:0000256" key="3">
    <source>
        <dbReference type="ARBA" id="ARBA00023274"/>
    </source>
</evidence>
<organism evidence="7">
    <name type="scientific">candidate division TA06 bacterium ADurb.Bin417</name>
    <dbReference type="NCBI Taxonomy" id="1852828"/>
    <lineage>
        <taxon>Bacteria</taxon>
        <taxon>Bacteria division TA06</taxon>
    </lineage>
</organism>
<dbReference type="Gene3D" id="3.90.1180.10">
    <property type="entry name" value="Ribosomal protein L13"/>
    <property type="match status" value="1"/>
</dbReference>
<proteinExistence type="inferred from homology"/>
<dbReference type="InterPro" id="IPR005822">
    <property type="entry name" value="Ribosomal_uL13"/>
</dbReference>
<reference evidence="7" key="1">
    <citation type="submission" date="2017-02" db="EMBL/GenBank/DDBJ databases">
        <title>Delving into the versatile metabolic prowess of the omnipresent phylum Bacteroidetes.</title>
        <authorList>
            <person name="Nobu M.K."/>
            <person name="Mei R."/>
            <person name="Narihiro T."/>
            <person name="Kuroda K."/>
            <person name="Liu W.-T."/>
        </authorList>
    </citation>
    <scope>NUCLEOTIDE SEQUENCE</scope>
    <source>
        <strain evidence="7">ADurb.Bin417</strain>
    </source>
</reference>
<evidence type="ECO:0000256" key="1">
    <source>
        <dbReference type="ARBA" id="ARBA00006227"/>
    </source>
</evidence>
<evidence type="ECO:0000256" key="4">
    <source>
        <dbReference type="HAMAP-Rule" id="MF_01366"/>
    </source>
</evidence>
<name>A0A1V5MF35_UNCT6</name>
<sequence length="132" mass="14895">MGINWYLINADNQVLGRLATRVATLLMGKERLDFSPNVNCGDHVVVVNAARIRVTGNKAQDKKYRRHSGYLGGLKEISYEKLLAKKPEKVIEFAVRGMLPQNRLSRQVFKNLKVYAGTEHPHAAQNPVEIKL</sequence>
<dbReference type="AlphaFoldDB" id="A0A1V5MF35"/>